<dbReference type="OrthoDB" id="187462at2759"/>
<evidence type="ECO:0000313" key="3">
    <source>
        <dbReference type="Proteomes" id="UP000095767"/>
    </source>
</evidence>
<evidence type="ECO:0000259" key="1">
    <source>
        <dbReference type="PROSITE" id="PS50011"/>
    </source>
</evidence>
<gene>
    <name evidence="2" type="ORF">BAE44_0013480</name>
</gene>
<comment type="caution">
    <text evidence="2">The sequence shown here is derived from an EMBL/GenBank/DDBJ whole genome shotgun (WGS) entry which is preliminary data.</text>
</comment>
<dbReference type="STRING" id="888268.A0A1E5VKA6"/>
<feature type="domain" description="Protein kinase" evidence="1">
    <location>
        <begin position="1"/>
        <end position="68"/>
    </location>
</feature>
<dbReference type="Gene3D" id="1.10.510.10">
    <property type="entry name" value="Transferase(Phosphotransferase) domain 1"/>
    <property type="match status" value="1"/>
</dbReference>
<protein>
    <recommendedName>
        <fullName evidence="1">Protein kinase domain-containing protein</fullName>
    </recommendedName>
</protein>
<dbReference type="GO" id="GO:0005524">
    <property type="term" value="F:ATP binding"/>
    <property type="evidence" value="ECO:0007669"/>
    <property type="project" value="InterPro"/>
</dbReference>
<dbReference type="PROSITE" id="PS50011">
    <property type="entry name" value="PROTEIN_KINASE_DOM"/>
    <property type="match status" value="1"/>
</dbReference>
<keyword evidence="3" id="KW-1185">Reference proteome</keyword>
<dbReference type="GO" id="GO:0004672">
    <property type="term" value="F:protein kinase activity"/>
    <property type="evidence" value="ECO:0007669"/>
    <property type="project" value="InterPro"/>
</dbReference>
<dbReference type="EMBL" id="LWDX02037136">
    <property type="protein sequence ID" value="OEL25504.1"/>
    <property type="molecule type" value="Genomic_DNA"/>
</dbReference>
<dbReference type="Pfam" id="PF00069">
    <property type="entry name" value="Pkinase"/>
    <property type="match status" value="1"/>
</dbReference>
<sequence>LDLKPTNILIDDCMVPKVSDFGMSRLFGDQQSPVITATIRGTLGYMAPEYVNNGLISYKADIYSVWVS</sequence>
<accession>A0A1E5VKA6</accession>
<reference evidence="2 3" key="1">
    <citation type="submission" date="2016-09" db="EMBL/GenBank/DDBJ databases">
        <title>The draft genome of Dichanthelium oligosanthes: A C3 panicoid grass species.</title>
        <authorList>
            <person name="Studer A.J."/>
            <person name="Schnable J.C."/>
            <person name="Brutnell T.P."/>
        </authorList>
    </citation>
    <scope>NUCLEOTIDE SEQUENCE [LARGE SCALE GENOMIC DNA]</scope>
    <source>
        <strain evidence="3">cv. Kellogg 1175</strain>
        <tissue evidence="2">Leaf</tissue>
    </source>
</reference>
<dbReference type="AlphaFoldDB" id="A0A1E5VKA6"/>
<dbReference type="InterPro" id="IPR011009">
    <property type="entry name" value="Kinase-like_dom_sf"/>
</dbReference>
<dbReference type="InterPro" id="IPR000719">
    <property type="entry name" value="Prot_kinase_dom"/>
</dbReference>
<dbReference type="Proteomes" id="UP000095767">
    <property type="component" value="Unassembled WGS sequence"/>
</dbReference>
<dbReference type="PANTHER" id="PTHR45707">
    <property type="entry name" value="C2 CALCIUM/LIPID-BINDING PLANT PHOSPHORIBOSYLTRANSFERASE FAMILY PROTEIN"/>
    <property type="match status" value="1"/>
</dbReference>
<name>A0A1E5VKA6_9POAL</name>
<feature type="non-terminal residue" evidence="2">
    <location>
        <position position="1"/>
    </location>
</feature>
<organism evidence="2 3">
    <name type="scientific">Dichanthelium oligosanthes</name>
    <dbReference type="NCBI Taxonomy" id="888268"/>
    <lineage>
        <taxon>Eukaryota</taxon>
        <taxon>Viridiplantae</taxon>
        <taxon>Streptophyta</taxon>
        <taxon>Embryophyta</taxon>
        <taxon>Tracheophyta</taxon>
        <taxon>Spermatophyta</taxon>
        <taxon>Magnoliopsida</taxon>
        <taxon>Liliopsida</taxon>
        <taxon>Poales</taxon>
        <taxon>Poaceae</taxon>
        <taxon>PACMAD clade</taxon>
        <taxon>Panicoideae</taxon>
        <taxon>Panicodae</taxon>
        <taxon>Paniceae</taxon>
        <taxon>Dichantheliinae</taxon>
        <taxon>Dichanthelium</taxon>
    </lineage>
</organism>
<dbReference type="SUPFAM" id="SSF56112">
    <property type="entry name" value="Protein kinase-like (PK-like)"/>
    <property type="match status" value="1"/>
</dbReference>
<evidence type="ECO:0000313" key="2">
    <source>
        <dbReference type="EMBL" id="OEL25504.1"/>
    </source>
</evidence>
<proteinExistence type="predicted"/>